<dbReference type="Proteomes" id="UP000799324">
    <property type="component" value="Unassembled WGS sequence"/>
</dbReference>
<dbReference type="AlphaFoldDB" id="A0A6A6TP91"/>
<sequence length="374" mass="42699">MGSIYQEATEVLIWLGLEPALDHIFDFAQKIRRCIGPLPPTEPLGNYVGPSAALSEIVDRDGSKVDHSIEAFCSHRYWKRTWIAQEILLAYYIRVTNGSRMFDPDIDTQNFPDRGESIVIWYFQERNRRRGRILSLMPDLILLFWDADCTDERDRVYALLALADDRAFVNKPFEADYSESPANLFWRTSHHYHLWDRPLVLSKLYSALNLTNTALDIISQQPFARNRPIMLTITSSQMNVSFSIEHSGPLDQESVVVKVRCPNCDMGIDIKKIDEVPRRGIMVHASLYHPMHHAIFFEDSNGRWHSLLVTSDPEMKARSAQVHGIELVALSDGQTIDLDRLPALVEHLNLVGSLVRLPSDYPVEVVKAWTGISS</sequence>
<dbReference type="InterPro" id="IPR052895">
    <property type="entry name" value="HetReg/Transcr_Mod"/>
</dbReference>
<evidence type="ECO:0000313" key="1">
    <source>
        <dbReference type="EMBL" id="KAF2660414.1"/>
    </source>
</evidence>
<keyword evidence="2" id="KW-1185">Reference proteome</keyword>
<dbReference type="PANTHER" id="PTHR24148:SF73">
    <property type="entry name" value="HET DOMAIN PROTEIN (AFU_ORTHOLOGUE AFUA_8G01020)"/>
    <property type="match status" value="1"/>
</dbReference>
<proteinExistence type="predicted"/>
<dbReference type="OrthoDB" id="10481015at2759"/>
<accession>A0A6A6TP91</accession>
<gene>
    <name evidence="1" type="ORF">K491DRAFT_754749</name>
</gene>
<organism evidence="1 2">
    <name type="scientific">Lophiostoma macrostomum CBS 122681</name>
    <dbReference type="NCBI Taxonomy" id="1314788"/>
    <lineage>
        <taxon>Eukaryota</taxon>
        <taxon>Fungi</taxon>
        <taxon>Dikarya</taxon>
        <taxon>Ascomycota</taxon>
        <taxon>Pezizomycotina</taxon>
        <taxon>Dothideomycetes</taxon>
        <taxon>Pleosporomycetidae</taxon>
        <taxon>Pleosporales</taxon>
        <taxon>Lophiostomataceae</taxon>
        <taxon>Lophiostoma</taxon>
    </lineage>
</organism>
<evidence type="ECO:0000313" key="2">
    <source>
        <dbReference type="Proteomes" id="UP000799324"/>
    </source>
</evidence>
<name>A0A6A6TP91_9PLEO</name>
<dbReference type="PANTHER" id="PTHR24148">
    <property type="entry name" value="ANKYRIN REPEAT DOMAIN-CONTAINING PROTEIN 39 HOMOLOG-RELATED"/>
    <property type="match status" value="1"/>
</dbReference>
<protein>
    <submittedName>
        <fullName evidence="1">Uncharacterized protein</fullName>
    </submittedName>
</protein>
<dbReference type="EMBL" id="MU004300">
    <property type="protein sequence ID" value="KAF2660414.1"/>
    <property type="molecule type" value="Genomic_DNA"/>
</dbReference>
<reference evidence="1" key="1">
    <citation type="journal article" date="2020" name="Stud. Mycol.">
        <title>101 Dothideomycetes genomes: a test case for predicting lifestyles and emergence of pathogens.</title>
        <authorList>
            <person name="Haridas S."/>
            <person name="Albert R."/>
            <person name="Binder M."/>
            <person name="Bloem J."/>
            <person name="Labutti K."/>
            <person name="Salamov A."/>
            <person name="Andreopoulos B."/>
            <person name="Baker S."/>
            <person name="Barry K."/>
            <person name="Bills G."/>
            <person name="Bluhm B."/>
            <person name="Cannon C."/>
            <person name="Castanera R."/>
            <person name="Culley D."/>
            <person name="Daum C."/>
            <person name="Ezra D."/>
            <person name="Gonzalez J."/>
            <person name="Henrissat B."/>
            <person name="Kuo A."/>
            <person name="Liang C."/>
            <person name="Lipzen A."/>
            <person name="Lutzoni F."/>
            <person name="Magnuson J."/>
            <person name="Mondo S."/>
            <person name="Nolan M."/>
            <person name="Ohm R."/>
            <person name="Pangilinan J."/>
            <person name="Park H.-J."/>
            <person name="Ramirez L."/>
            <person name="Alfaro M."/>
            <person name="Sun H."/>
            <person name="Tritt A."/>
            <person name="Yoshinaga Y."/>
            <person name="Zwiers L.-H."/>
            <person name="Turgeon B."/>
            <person name="Goodwin S."/>
            <person name="Spatafora J."/>
            <person name="Crous P."/>
            <person name="Grigoriev I."/>
        </authorList>
    </citation>
    <scope>NUCLEOTIDE SEQUENCE</scope>
    <source>
        <strain evidence="1">CBS 122681</strain>
    </source>
</reference>